<feature type="transmembrane region" description="Helical" evidence="1">
    <location>
        <begin position="97"/>
        <end position="120"/>
    </location>
</feature>
<keyword evidence="3" id="KW-1185">Reference proteome</keyword>
<accession>A0A2A2KNH2</accession>
<feature type="transmembrane region" description="Helical" evidence="1">
    <location>
        <begin position="31"/>
        <end position="51"/>
    </location>
</feature>
<gene>
    <name evidence="2" type="ORF">WR25_20725</name>
</gene>
<feature type="transmembrane region" description="Helical" evidence="1">
    <location>
        <begin position="171"/>
        <end position="190"/>
    </location>
</feature>
<evidence type="ECO:0000313" key="3">
    <source>
        <dbReference type="Proteomes" id="UP000218231"/>
    </source>
</evidence>
<evidence type="ECO:0000313" key="2">
    <source>
        <dbReference type="EMBL" id="PAV75556.1"/>
    </source>
</evidence>
<sequence>MSMINLYLSEAMRSIKETILSPTCFKNDPKLVFIILTLAWLGLYVLEHALYMTSLWFDFPYTRDDIIEYERWKTEESYMANNETESAYTELRTNPTWLIISAIFGIILVTIVSLIVVTCVQKEKIRCIDCMLIFQIIGIILLVISIILFIFNVETHIDFEDNTLPLSPLIRYLRVVVLAALMIVDVILLYKIHRNIVNRNKQDVLMQDVRNA</sequence>
<protein>
    <submittedName>
        <fullName evidence="2">Uncharacterized protein</fullName>
    </submittedName>
</protein>
<dbReference type="EMBL" id="LIAE01008064">
    <property type="protein sequence ID" value="PAV75556.1"/>
    <property type="molecule type" value="Genomic_DNA"/>
</dbReference>
<keyword evidence="1" id="KW-0472">Membrane</keyword>
<organism evidence="2 3">
    <name type="scientific">Diploscapter pachys</name>
    <dbReference type="NCBI Taxonomy" id="2018661"/>
    <lineage>
        <taxon>Eukaryota</taxon>
        <taxon>Metazoa</taxon>
        <taxon>Ecdysozoa</taxon>
        <taxon>Nematoda</taxon>
        <taxon>Chromadorea</taxon>
        <taxon>Rhabditida</taxon>
        <taxon>Rhabditina</taxon>
        <taxon>Rhabditomorpha</taxon>
        <taxon>Rhabditoidea</taxon>
        <taxon>Rhabditidae</taxon>
        <taxon>Diploscapter</taxon>
    </lineage>
</organism>
<reference evidence="2 3" key="1">
    <citation type="journal article" date="2017" name="Curr. Biol.">
        <title>Genome architecture and evolution of a unichromosomal asexual nematode.</title>
        <authorList>
            <person name="Fradin H."/>
            <person name="Zegar C."/>
            <person name="Gutwein M."/>
            <person name="Lucas J."/>
            <person name="Kovtun M."/>
            <person name="Corcoran D."/>
            <person name="Baugh L.R."/>
            <person name="Kiontke K."/>
            <person name="Gunsalus K."/>
            <person name="Fitch D.H."/>
            <person name="Piano F."/>
        </authorList>
    </citation>
    <scope>NUCLEOTIDE SEQUENCE [LARGE SCALE GENOMIC DNA]</scope>
    <source>
        <strain evidence="2">PF1309</strain>
    </source>
</reference>
<dbReference type="Proteomes" id="UP000218231">
    <property type="component" value="Unassembled WGS sequence"/>
</dbReference>
<keyword evidence="1" id="KW-0812">Transmembrane</keyword>
<name>A0A2A2KNH2_9BILA</name>
<dbReference type="AlphaFoldDB" id="A0A2A2KNH2"/>
<evidence type="ECO:0000256" key="1">
    <source>
        <dbReference type="SAM" id="Phobius"/>
    </source>
</evidence>
<keyword evidence="1" id="KW-1133">Transmembrane helix</keyword>
<proteinExistence type="predicted"/>
<feature type="transmembrane region" description="Helical" evidence="1">
    <location>
        <begin position="132"/>
        <end position="151"/>
    </location>
</feature>
<comment type="caution">
    <text evidence="2">The sequence shown here is derived from an EMBL/GenBank/DDBJ whole genome shotgun (WGS) entry which is preliminary data.</text>
</comment>